<name>A0A1M6W223_9FIRM</name>
<dbReference type="SMART" id="SM00382">
    <property type="entry name" value="AAA"/>
    <property type="match status" value="1"/>
</dbReference>
<dbReference type="OrthoDB" id="9812140at2"/>
<dbReference type="SUPFAM" id="SSF52540">
    <property type="entry name" value="P-loop containing nucleoside triphosphate hydrolases"/>
    <property type="match status" value="1"/>
</dbReference>
<dbReference type="Proteomes" id="UP000183975">
    <property type="component" value="Unassembled WGS sequence"/>
</dbReference>
<dbReference type="Gene3D" id="3.40.50.300">
    <property type="entry name" value="P-loop containing nucleotide triphosphate hydrolases"/>
    <property type="match status" value="1"/>
</dbReference>
<dbReference type="EMBL" id="FRAH01000051">
    <property type="protein sequence ID" value="SHK87794.1"/>
    <property type="molecule type" value="Genomic_DNA"/>
</dbReference>
<dbReference type="InterPro" id="IPR027417">
    <property type="entry name" value="P-loop_NTPase"/>
</dbReference>
<dbReference type="CDD" id="cd00009">
    <property type="entry name" value="AAA"/>
    <property type="match status" value="1"/>
</dbReference>
<dbReference type="InterPro" id="IPR008533">
    <property type="entry name" value="DUF815"/>
</dbReference>
<dbReference type="AlphaFoldDB" id="A0A1M6W223"/>
<dbReference type="PANTHER" id="PTHR42935:SF1">
    <property type="entry name" value="SLR0930 PROTEIN"/>
    <property type="match status" value="1"/>
</dbReference>
<dbReference type="PANTHER" id="PTHR42935">
    <property type="entry name" value="SLR0930 PROTEIN"/>
    <property type="match status" value="1"/>
</dbReference>
<feature type="domain" description="AAA+ ATPase" evidence="1">
    <location>
        <begin position="219"/>
        <end position="336"/>
    </location>
</feature>
<dbReference type="InterPro" id="IPR003593">
    <property type="entry name" value="AAA+_ATPase"/>
</dbReference>
<sequence length="414" mass="46946">MEQHTKELYERLQTLTILRPLLQEPLLQSFSTMMESMLSLAEGNKTALSAAVSAYCDFTSEIYRCYAENEREISGNFSCGLYGLLFRTETDYLKAKARKKEFSPFLEQQLDKELEIIQNLSLLTAEEVQKSLQDAGFTHPLPRWETSVLDFHADYRKHLDALPYTGYGMYAQYHTFLFRHGAIYPVKHPDMQTLEDLTGYERERNQVLRNTQVFLEGGTASNVLLYGDAGTGKSTTVKAIANSLQKQGLRLLEVKKNELYELPDILDELSGNPLKFIIFIDDLSFSSNDDNFAALKAILEGGVASCGKNVLIYATSNRRHLVKETMTERQGDELYLNDTLQETMSLAARFGLTITFQKPGKDDYLSIVKHLAKQYGVSMDEEELCIKAEAFAIRCNGRSPRTAKHFIELQKAGI</sequence>
<dbReference type="Pfam" id="PF05673">
    <property type="entry name" value="DUF815"/>
    <property type="match status" value="1"/>
</dbReference>
<reference evidence="2 3" key="1">
    <citation type="submission" date="2016-11" db="EMBL/GenBank/DDBJ databases">
        <authorList>
            <person name="Jaros S."/>
            <person name="Januszkiewicz K."/>
            <person name="Wedrychowicz H."/>
        </authorList>
    </citation>
    <scope>NUCLEOTIDE SEQUENCE [LARGE SCALE GENOMIC DNA]</scope>
    <source>
        <strain evidence="2 3">DSM 14214</strain>
    </source>
</reference>
<proteinExistence type="predicted"/>
<dbReference type="RefSeq" id="WP_072852284.1">
    <property type="nucleotide sequence ID" value="NZ_FRAH01000051.1"/>
</dbReference>
<organism evidence="2 3">
    <name type="scientific">Anaerotignum lactatifermentans DSM 14214</name>
    <dbReference type="NCBI Taxonomy" id="1121323"/>
    <lineage>
        <taxon>Bacteria</taxon>
        <taxon>Bacillati</taxon>
        <taxon>Bacillota</taxon>
        <taxon>Clostridia</taxon>
        <taxon>Lachnospirales</taxon>
        <taxon>Anaerotignaceae</taxon>
        <taxon>Anaerotignum</taxon>
    </lineage>
</organism>
<evidence type="ECO:0000313" key="3">
    <source>
        <dbReference type="Proteomes" id="UP000183975"/>
    </source>
</evidence>
<gene>
    <name evidence="2" type="ORF">SAMN02745138_02495</name>
</gene>
<accession>A0A1M6W223</accession>
<keyword evidence="3" id="KW-1185">Reference proteome</keyword>
<protein>
    <recommendedName>
        <fullName evidence="1">AAA+ ATPase domain-containing protein</fullName>
    </recommendedName>
</protein>
<evidence type="ECO:0000313" key="2">
    <source>
        <dbReference type="EMBL" id="SHK87794.1"/>
    </source>
</evidence>
<evidence type="ECO:0000259" key="1">
    <source>
        <dbReference type="SMART" id="SM00382"/>
    </source>
</evidence>